<dbReference type="AlphaFoldDB" id="A0AAJ0BW46"/>
<dbReference type="PANTHER" id="PTHR35152">
    <property type="entry name" value="DOMAIN SIGNALLING PROTEIN, PUTATIVE (AFU_ORTHOLOGUE AFUA_5G11310)-RELATED"/>
    <property type="match status" value="1"/>
</dbReference>
<dbReference type="EMBL" id="MU839016">
    <property type="protein sequence ID" value="KAK1765370.1"/>
    <property type="molecule type" value="Genomic_DNA"/>
</dbReference>
<evidence type="ECO:0000313" key="3">
    <source>
        <dbReference type="Proteomes" id="UP001244011"/>
    </source>
</evidence>
<keyword evidence="3" id="KW-1185">Reference proteome</keyword>
<feature type="non-terminal residue" evidence="2">
    <location>
        <position position="92"/>
    </location>
</feature>
<dbReference type="GeneID" id="85305596"/>
<keyword evidence="1" id="KW-1133">Transmembrane helix</keyword>
<reference evidence="2" key="1">
    <citation type="submission" date="2023-06" db="EMBL/GenBank/DDBJ databases">
        <title>Genome-scale phylogeny and comparative genomics of the fungal order Sordariales.</title>
        <authorList>
            <consortium name="Lawrence Berkeley National Laboratory"/>
            <person name="Hensen N."/>
            <person name="Bonometti L."/>
            <person name="Westerberg I."/>
            <person name="Brannstrom I.O."/>
            <person name="Guillou S."/>
            <person name="Cros-Aarteil S."/>
            <person name="Calhoun S."/>
            <person name="Haridas S."/>
            <person name="Kuo A."/>
            <person name="Mondo S."/>
            <person name="Pangilinan J."/>
            <person name="Riley R."/>
            <person name="Labutti K."/>
            <person name="Andreopoulos B."/>
            <person name="Lipzen A."/>
            <person name="Chen C."/>
            <person name="Yanf M."/>
            <person name="Daum C."/>
            <person name="Ng V."/>
            <person name="Clum A."/>
            <person name="Steindorff A."/>
            <person name="Ohm R."/>
            <person name="Martin F."/>
            <person name="Silar P."/>
            <person name="Natvig D."/>
            <person name="Lalanne C."/>
            <person name="Gautier V."/>
            <person name="Ament-Velasquez S.L."/>
            <person name="Kruys A."/>
            <person name="Hutchinson M.I."/>
            <person name="Powell A.J."/>
            <person name="Barry K."/>
            <person name="Miller A.N."/>
            <person name="Grigoriev I.V."/>
            <person name="Debuchy R."/>
            <person name="Gladieux P."/>
            <person name="Thoren M.H."/>
            <person name="Johannesson H."/>
        </authorList>
    </citation>
    <scope>NUCLEOTIDE SEQUENCE</scope>
    <source>
        <strain evidence="2">8032-3</strain>
    </source>
</reference>
<feature type="transmembrane region" description="Helical" evidence="1">
    <location>
        <begin position="20"/>
        <end position="40"/>
    </location>
</feature>
<name>A0AAJ0BW46_9PEZI</name>
<organism evidence="2 3">
    <name type="scientific">Phialemonium atrogriseum</name>
    <dbReference type="NCBI Taxonomy" id="1093897"/>
    <lineage>
        <taxon>Eukaryota</taxon>
        <taxon>Fungi</taxon>
        <taxon>Dikarya</taxon>
        <taxon>Ascomycota</taxon>
        <taxon>Pezizomycotina</taxon>
        <taxon>Sordariomycetes</taxon>
        <taxon>Sordariomycetidae</taxon>
        <taxon>Cephalothecales</taxon>
        <taxon>Cephalothecaceae</taxon>
        <taxon>Phialemonium</taxon>
    </lineage>
</organism>
<dbReference type="Proteomes" id="UP001244011">
    <property type="component" value="Unassembled WGS sequence"/>
</dbReference>
<proteinExistence type="predicted"/>
<accession>A0AAJ0BW46</accession>
<protein>
    <submittedName>
        <fullName evidence="2">Uncharacterized protein</fullName>
    </submittedName>
</protein>
<sequence length="92" mass="9549">MSTPEELLAQYGGRVVPFSFSPGFVALSYCVSLVGAMSTLELISRRTSHKGIYNHVLLVGAAICMGGISIWSMVGSRSAPPPPPPPPPGGPP</sequence>
<dbReference type="PANTHER" id="PTHR35152:SF1">
    <property type="entry name" value="DOMAIN SIGNALLING PROTEIN, PUTATIVE (AFU_ORTHOLOGUE AFUA_5G11310)-RELATED"/>
    <property type="match status" value="1"/>
</dbReference>
<evidence type="ECO:0000313" key="2">
    <source>
        <dbReference type="EMBL" id="KAK1765370.1"/>
    </source>
</evidence>
<gene>
    <name evidence="2" type="ORF">QBC33DRAFT_177500</name>
</gene>
<feature type="transmembrane region" description="Helical" evidence="1">
    <location>
        <begin position="52"/>
        <end position="74"/>
    </location>
</feature>
<evidence type="ECO:0000256" key="1">
    <source>
        <dbReference type="SAM" id="Phobius"/>
    </source>
</evidence>
<comment type="caution">
    <text evidence="2">The sequence shown here is derived from an EMBL/GenBank/DDBJ whole genome shotgun (WGS) entry which is preliminary data.</text>
</comment>
<keyword evidence="1" id="KW-0812">Transmembrane</keyword>
<keyword evidence="1" id="KW-0472">Membrane</keyword>
<dbReference type="RefSeq" id="XP_060281583.1">
    <property type="nucleotide sequence ID" value="XM_060422409.1"/>
</dbReference>